<keyword evidence="3" id="KW-0378">Hydrolase</keyword>
<dbReference type="InterPro" id="IPR011146">
    <property type="entry name" value="HIT-like"/>
</dbReference>
<dbReference type="Pfam" id="PF01230">
    <property type="entry name" value="HIT"/>
    <property type="match status" value="1"/>
</dbReference>
<accession>A0A0W0Z4G3</accession>
<reference evidence="3 4" key="1">
    <citation type="submission" date="2015-11" db="EMBL/GenBank/DDBJ databases">
        <title>Genomic analysis of 38 Legionella species identifies large and diverse effector repertoires.</title>
        <authorList>
            <person name="Burstein D."/>
            <person name="Amaro F."/>
            <person name="Zusman T."/>
            <person name="Lifshitz Z."/>
            <person name="Cohen O."/>
            <person name="Gilbert J.A."/>
            <person name="Pupko T."/>
            <person name="Shuman H.A."/>
            <person name="Segal G."/>
        </authorList>
    </citation>
    <scope>NUCLEOTIDE SEQUENCE [LARGE SCALE GENOMIC DNA]</scope>
    <source>
        <strain evidence="3 4">Mt.St.Helens-9</strain>
    </source>
</reference>
<dbReference type="AlphaFoldDB" id="A0A0W0Z4G3"/>
<comment type="caution">
    <text evidence="1">Lacks conserved residue(s) required for the propagation of feature annotation.</text>
</comment>
<dbReference type="Gene3D" id="3.30.428.10">
    <property type="entry name" value="HIT-like"/>
    <property type="match status" value="1"/>
</dbReference>
<dbReference type="PIRSF" id="PIRSF000714">
    <property type="entry name" value="HIT"/>
    <property type="match status" value="1"/>
</dbReference>
<evidence type="ECO:0000313" key="3">
    <source>
        <dbReference type="EMBL" id="KTD64040.1"/>
    </source>
</evidence>
<evidence type="ECO:0000259" key="2">
    <source>
        <dbReference type="PROSITE" id="PS51084"/>
    </source>
</evidence>
<sequence length="144" mass="16786">MSFIVDPRIVSTCIELGDWSLSRVFLKNNADYPWLILVPRVDNIQDLDQLPQELQHTLMDEISRLSTLVRDYFTPDKINVATLGNIVSQLHVHVVARFTNDRLWPHGIWQDVQPSPSREENTRQTLVEELRIRINSFIVPENQV</sequence>
<gene>
    <name evidence="3" type="primary">hit1</name>
    <name evidence="3" type="ORF">Lspi_1559</name>
</gene>
<name>A0A0W0Z4G3_LEGSP</name>
<evidence type="ECO:0000313" key="4">
    <source>
        <dbReference type="Proteomes" id="UP000054877"/>
    </source>
</evidence>
<dbReference type="SUPFAM" id="SSF54197">
    <property type="entry name" value="HIT-like"/>
    <property type="match status" value="1"/>
</dbReference>
<feature type="domain" description="HIT" evidence="2">
    <location>
        <begin position="35"/>
        <end position="104"/>
    </location>
</feature>
<evidence type="ECO:0000256" key="1">
    <source>
        <dbReference type="PROSITE-ProRule" id="PRU00464"/>
    </source>
</evidence>
<dbReference type="InterPro" id="IPR026026">
    <property type="entry name" value="HIT_Hint"/>
</dbReference>
<dbReference type="EMBL" id="LNYX01000014">
    <property type="protein sequence ID" value="KTD64040.1"/>
    <property type="molecule type" value="Genomic_DNA"/>
</dbReference>
<dbReference type="PROSITE" id="PS51084">
    <property type="entry name" value="HIT_2"/>
    <property type="match status" value="1"/>
</dbReference>
<dbReference type="Proteomes" id="UP000054877">
    <property type="component" value="Unassembled WGS sequence"/>
</dbReference>
<protein>
    <submittedName>
        <fullName evidence="3">Diadenosine tetraphosphate (Ap4A) hydrolase-like HIT family hydrolase</fullName>
    </submittedName>
</protein>
<comment type="caution">
    <text evidence="3">The sequence shown here is derived from an EMBL/GenBank/DDBJ whole genome shotgun (WGS) entry which is preliminary data.</text>
</comment>
<organism evidence="3 4">
    <name type="scientific">Legionella spiritensis</name>
    <dbReference type="NCBI Taxonomy" id="452"/>
    <lineage>
        <taxon>Bacteria</taxon>
        <taxon>Pseudomonadati</taxon>
        <taxon>Pseudomonadota</taxon>
        <taxon>Gammaproteobacteria</taxon>
        <taxon>Legionellales</taxon>
        <taxon>Legionellaceae</taxon>
        <taxon>Legionella</taxon>
    </lineage>
</organism>
<dbReference type="STRING" id="452.Lspi_1559"/>
<dbReference type="RefSeq" id="WP_058483475.1">
    <property type="nucleotide sequence ID" value="NZ_CAAAII010000001.1"/>
</dbReference>
<proteinExistence type="predicted"/>
<dbReference type="PATRIC" id="fig|452.5.peg.1716"/>
<keyword evidence="4" id="KW-1185">Reference proteome</keyword>
<dbReference type="GO" id="GO:0016787">
    <property type="term" value="F:hydrolase activity"/>
    <property type="evidence" value="ECO:0007669"/>
    <property type="project" value="UniProtKB-KW"/>
</dbReference>
<dbReference type="InterPro" id="IPR036265">
    <property type="entry name" value="HIT-like_sf"/>
</dbReference>
<dbReference type="OrthoDB" id="9799145at2"/>